<evidence type="ECO:0000313" key="1">
    <source>
        <dbReference type="EMBL" id="KAJ2986283.1"/>
    </source>
</evidence>
<keyword evidence="2" id="KW-1185">Reference proteome</keyword>
<sequence length="231" mass="25959">MAAVVREERHENYLSIPTEPPASVDSGLRDVFIAHRIMRDDRIAEKLTEIEQGIEKIFGRYRREVPHPLHHWGVVVGGIIHHLQADAFFDTPNFYENKKLPSDEEYILYPAGTTTFNDQAIQDSGVAIIYNMPATYDPINNNCQRFTTDLIGLITRPGRIKVRTLEDVFDDIDTLIPGSAGYLKSLARERMLPEPSGLSTSACFSFDSILSGVTIGIFLAFTASRCSSNYF</sequence>
<protein>
    <submittedName>
        <fullName evidence="1">Uncharacterized protein</fullName>
    </submittedName>
</protein>
<reference evidence="1" key="1">
    <citation type="submission" date="2022-10" db="EMBL/GenBank/DDBJ databases">
        <title>Genome Sequence of Xylaria curta.</title>
        <authorList>
            <person name="Buettner E."/>
        </authorList>
    </citation>
    <scope>NUCLEOTIDE SEQUENCE</scope>
    <source>
        <strain evidence="1">Babe10</strain>
    </source>
</reference>
<accession>A0ACC1P3A0</accession>
<evidence type="ECO:0000313" key="2">
    <source>
        <dbReference type="Proteomes" id="UP001143856"/>
    </source>
</evidence>
<gene>
    <name evidence="1" type="ORF">NUW58_g5103</name>
</gene>
<comment type="caution">
    <text evidence="1">The sequence shown here is derived from an EMBL/GenBank/DDBJ whole genome shotgun (WGS) entry which is preliminary data.</text>
</comment>
<dbReference type="Proteomes" id="UP001143856">
    <property type="component" value="Unassembled WGS sequence"/>
</dbReference>
<dbReference type="EMBL" id="JAPDGR010000970">
    <property type="protein sequence ID" value="KAJ2986283.1"/>
    <property type="molecule type" value="Genomic_DNA"/>
</dbReference>
<organism evidence="1 2">
    <name type="scientific">Xylaria curta</name>
    <dbReference type="NCBI Taxonomy" id="42375"/>
    <lineage>
        <taxon>Eukaryota</taxon>
        <taxon>Fungi</taxon>
        <taxon>Dikarya</taxon>
        <taxon>Ascomycota</taxon>
        <taxon>Pezizomycotina</taxon>
        <taxon>Sordariomycetes</taxon>
        <taxon>Xylariomycetidae</taxon>
        <taxon>Xylariales</taxon>
        <taxon>Xylariaceae</taxon>
        <taxon>Xylaria</taxon>
    </lineage>
</organism>
<proteinExistence type="predicted"/>
<name>A0ACC1P3A0_9PEZI</name>